<dbReference type="NCBIfam" id="TIGR01979">
    <property type="entry name" value="sufS"/>
    <property type="match status" value="1"/>
</dbReference>
<evidence type="ECO:0000256" key="4">
    <source>
        <dbReference type="ARBA" id="ARBA00022679"/>
    </source>
</evidence>
<organism evidence="8">
    <name type="scientific">marine metagenome</name>
    <dbReference type="NCBI Taxonomy" id="408172"/>
    <lineage>
        <taxon>unclassified sequences</taxon>
        <taxon>metagenomes</taxon>
        <taxon>ecological metagenomes</taxon>
    </lineage>
</organism>
<dbReference type="GO" id="GO:0030170">
    <property type="term" value="F:pyridoxal phosphate binding"/>
    <property type="evidence" value="ECO:0007669"/>
    <property type="project" value="InterPro"/>
</dbReference>
<dbReference type="Gene3D" id="3.90.1150.10">
    <property type="entry name" value="Aspartate Aminotransferase, domain 1"/>
    <property type="match status" value="1"/>
</dbReference>
<dbReference type="Pfam" id="PF00266">
    <property type="entry name" value="Aminotran_5"/>
    <property type="match status" value="1"/>
</dbReference>
<proteinExistence type="inferred from homology"/>
<evidence type="ECO:0000256" key="1">
    <source>
        <dbReference type="ARBA" id="ARBA00001933"/>
    </source>
</evidence>
<reference evidence="8" key="1">
    <citation type="submission" date="2018-05" db="EMBL/GenBank/DDBJ databases">
        <authorList>
            <person name="Lanie J.A."/>
            <person name="Ng W.-L."/>
            <person name="Kazmierczak K.M."/>
            <person name="Andrzejewski T.M."/>
            <person name="Davidsen T.M."/>
            <person name="Wayne K.J."/>
            <person name="Tettelin H."/>
            <person name="Glass J.I."/>
            <person name="Rusch D."/>
            <person name="Podicherti R."/>
            <person name="Tsui H.-C.T."/>
            <person name="Winkler M.E."/>
        </authorList>
    </citation>
    <scope>NUCLEOTIDE SEQUENCE</scope>
</reference>
<comment type="cofactor">
    <cofactor evidence="1">
        <name>pyridoxal 5'-phosphate</name>
        <dbReference type="ChEBI" id="CHEBI:597326"/>
    </cofactor>
</comment>
<protein>
    <recommendedName>
        <fullName evidence="3">cysteine desulfurase</fullName>
        <ecNumber evidence="3">2.8.1.7</ecNumber>
    </recommendedName>
</protein>
<dbReference type="InterPro" id="IPR000192">
    <property type="entry name" value="Aminotrans_V_dom"/>
</dbReference>
<dbReference type="InterPro" id="IPR015422">
    <property type="entry name" value="PyrdxlP-dep_Trfase_small"/>
</dbReference>
<dbReference type="SUPFAM" id="SSF53383">
    <property type="entry name" value="PLP-dependent transferases"/>
    <property type="match status" value="1"/>
</dbReference>
<dbReference type="InterPro" id="IPR015421">
    <property type="entry name" value="PyrdxlP-dep_Trfase_major"/>
</dbReference>
<sequence>MFNVEKIRDDFPILSKNVYGNPLVYLDNAATSQKPRQVIDALVDYYENYNANVHRGVHTLSMEATDKFEEAREKVATFINSESSDLVVWTRNASEGLNLIAYSWGEDNVHEGDEILLTPMEHHSNLVPWQELARRKNAVIKFIPMRENGTLDMDKVDDLITERTVLVSAVHMSNALGTINSVRELGQKAHQQGAKILVDGAQSVPHMPTNVQELDCDFLVFSGHKMLGPTGIGAMYVKRDILNTMEPFLMGGEMVLEVSYEEASWADLPMRFEAGTPNIADSIGLGSAVDYLNDLGMENVRTHEKNLTSYALNKFKEADLDGMDLFGPDDPEVRGGVFSFNTVDVHPHDLGTFLDRMGIAVRTGHHCAMPLVRSLGVAATVRASFYLYNTEREVDILVDGVTEALRYFRDGSK</sequence>
<evidence type="ECO:0000256" key="3">
    <source>
        <dbReference type="ARBA" id="ARBA00012239"/>
    </source>
</evidence>
<accession>A0A381QQR8</accession>
<dbReference type="PROSITE" id="PS00595">
    <property type="entry name" value="AA_TRANSFER_CLASS_5"/>
    <property type="match status" value="1"/>
</dbReference>
<evidence type="ECO:0000256" key="6">
    <source>
        <dbReference type="ARBA" id="ARBA00050776"/>
    </source>
</evidence>
<feature type="domain" description="Aminotransferase class V" evidence="7">
    <location>
        <begin position="24"/>
        <end position="397"/>
    </location>
</feature>
<gene>
    <name evidence="8" type="ORF">METZ01_LOCUS34559</name>
</gene>
<evidence type="ECO:0000256" key="5">
    <source>
        <dbReference type="ARBA" id="ARBA00022898"/>
    </source>
</evidence>
<dbReference type="EMBL" id="UINC01001479">
    <property type="protein sequence ID" value="SUZ81705.1"/>
    <property type="molecule type" value="Genomic_DNA"/>
</dbReference>
<dbReference type="AlphaFoldDB" id="A0A381QQR8"/>
<dbReference type="CDD" id="cd06453">
    <property type="entry name" value="SufS_like"/>
    <property type="match status" value="1"/>
</dbReference>
<dbReference type="InterPro" id="IPR020578">
    <property type="entry name" value="Aminotrans_V_PyrdxlP_BS"/>
</dbReference>
<evidence type="ECO:0000259" key="7">
    <source>
        <dbReference type="Pfam" id="PF00266"/>
    </source>
</evidence>
<dbReference type="PANTHER" id="PTHR43586">
    <property type="entry name" value="CYSTEINE DESULFURASE"/>
    <property type="match status" value="1"/>
</dbReference>
<dbReference type="EC" id="2.8.1.7" evidence="3"/>
<name>A0A381QQR8_9ZZZZ</name>
<dbReference type="Gene3D" id="3.40.640.10">
    <property type="entry name" value="Type I PLP-dependent aspartate aminotransferase-like (Major domain)"/>
    <property type="match status" value="1"/>
</dbReference>
<evidence type="ECO:0000313" key="8">
    <source>
        <dbReference type="EMBL" id="SUZ81705.1"/>
    </source>
</evidence>
<evidence type="ECO:0000256" key="2">
    <source>
        <dbReference type="ARBA" id="ARBA00010447"/>
    </source>
</evidence>
<keyword evidence="4" id="KW-0808">Transferase</keyword>
<comment type="similarity">
    <text evidence="2">Belongs to the class-V pyridoxal-phosphate-dependent aminotransferase family. Csd subfamily.</text>
</comment>
<comment type="catalytic activity">
    <reaction evidence="6">
        <text>(sulfur carrier)-H + L-cysteine = (sulfur carrier)-SH + L-alanine</text>
        <dbReference type="Rhea" id="RHEA:43892"/>
        <dbReference type="Rhea" id="RHEA-COMP:14737"/>
        <dbReference type="Rhea" id="RHEA-COMP:14739"/>
        <dbReference type="ChEBI" id="CHEBI:29917"/>
        <dbReference type="ChEBI" id="CHEBI:35235"/>
        <dbReference type="ChEBI" id="CHEBI:57972"/>
        <dbReference type="ChEBI" id="CHEBI:64428"/>
        <dbReference type="EC" id="2.8.1.7"/>
    </reaction>
</comment>
<dbReference type="PANTHER" id="PTHR43586:SF8">
    <property type="entry name" value="CYSTEINE DESULFURASE 1, CHLOROPLASTIC"/>
    <property type="match status" value="1"/>
</dbReference>
<dbReference type="GO" id="GO:0006534">
    <property type="term" value="P:cysteine metabolic process"/>
    <property type="evidence" value="ECO:0007669"/>
    <property type="project" value="InterPro"/>
</dbReference>
<keyword evidence="5" id="KW-0663">Pyridoxal phosphate</keyword>
<dbReference type="InterPro" id="IPR010970">
    <property type="entry name" value="Cys_dSase_SufS"/>
</dbReference>
<dbReference type="GO" id="GO:0031071">
    <property type="term" value="F:cysteine desulfurase activity"/>
    <property type="evidence" value="ECO:0007669"/>
    <property type="project" value="UniProtKB-EC"/>
</dbReference>
<dbReference type="InterPro" id="IPR015424">
    <property type="entry name" value="PyrdxlP-dep_Trfase"/>
</dbReference>